<dbReference type="AlphaFoldDB" id="A0A9U5CUC4"/>
<evidence type="ECO:0000256" key="2">
    <source>
        <dbReference type="ARBA" id="ARBA00005628"/>
    </source>
</evidence>
<protein>
    <recommendedName>
        <fullName evidence="7">D,D-heptose 1,7-bisphosphate phosphatase</fullName>
    </recommendedName>
</protein>
<reference evidence="9" key="4">
    <citation type="journal article" date="2023" name="Curr. Res. Struct. Biol.">
        <title>The conserved crown bridge loop at the catalytic centre of enzymes of the haloacid dehalogenase superfamily.</title>
        <authorList>
            <person name="Leader D.P."/>
            <person name="Milner-White E.J."/>
        </authorList>
    </citation>
    <scope>NUCLEOTIDE SEQUENCE</scope>
</reference>
<dbReference type="InterPro" id="IPR006543">
    <property type="entry name" value="Histidinol-phos"/>
</dbReference>
<evidence type="ECO:0000256" key="7">
    <source>
        <dbReference type="ARBA" id="ARBA00031828"/>
    </source>
</evidence>
<reference evidence="9" key="3">
    <citation type="journal article" date="2021" name="Arch. Biochem. Biophys.">
        <title>Insights into the functional divergence of the haloacid dehalogenase superfamily from phosphomonoesterase to inorganic pyrophosphatase.</title>
        <authorList>
            <person name="Yang L."/>
            <person name="Lu Y."/>
            <person name="Tian W."/>
            <person name="Feng Y."/>
            <person name="Bai J."/>
            <person name="Zhang H."/>
        </authorList>
    </citation>
    <scope>NUCLEOTIDE SEQUENCE</scope>
</reference>
<dbReference type="PANTHER" id="PTHR42891:SF1">
    <property type="entry name" value="D-GLYCERO-BETA-D-MANNO-HEPTOSE-1,7-BISPHOSPHATE 7-PHOSPHATASE"/>
    <property type="match status" value="1"/>
</dbReference>
<dbReference type="Gene3D" id="3.40.50.1000">
    <property type="entry name" value="HAD superfamily/HAD-like"/>
    <property type="match status" value="1"/>
</dbReference>
<accession>A0A9U5CUC4</accession>
<dbReference type="GO" id="GO:0005975">
    <property type="term" value="P:carbohydrate metabolic process"/>
    <property type="evidence" value="ECO:0007669"/>
    <property type="project" value="InterPro"/>
</dbReference>
<keyword evidence="4" id="KW-0479">Metal-binding</keyword>
<evidence type="ECO:0000313" key="9">
    <source>
        <dbReference type="RefSeq" id="WP_028310346.1"/>
    </source>
</evidence>
<reference evidence="9" key="5">
    <citation type="submission" date="2025-08" db="UniProtKB">
        <authorList>
            <consortium name="RefSeq"/>
        </authorList>
    </citation>
    <scope>IDENTIFICATION</scope>
</reference>
<evidence type="ECO:0000256" key="3">
    <source>
        <dbReference type="ARBA" id="ARBA00022490"/>
    </source>
</evidence>
<dbReference type="NCBIfam" id="TIGR01656">
    <property type="entry name" value="Histidinol-ppas"/>
    <property type="match status" value="1"/>
</dbReference>
<dbReference type="InterPro" id="IPR004446">
    <property type="entry name" value="Heptose_bisP_phosphatase"/>
</dbReference>
<dbReference type="NCBIfam" id="TIGR01662">
    <property type="entry name" value="HAD-SF-IIIA"/>
    <property type="match status" value="1"/>
</dbReference>
<dbReference type="Proteomes" id="UP000675920">
    <property type="component" value="Unplaced"/>
</dbReference>
<reference evidence="9" key="1">
    <citation type="journal article" date="2004" name="Trends Biochem. Sci.">
        <title>Phosphoryl group transfer: evolution of a catalytic scaffold.</title>
        <authorList>
            <person name="Allen K.N."/>
            <person name="Dunaway-Mariano D."/>
        </authorList>
    </citation>
    <scope>NUCLEOTIDE SEQUENCE</scope>
</reference>
<dbReference type="GO" id="GO:0016791">
    <property type="term" value="F:phosphatase activity"/>
    <property type="evidence" value="ECO:0007669"/>
    <property type="project" value="InterPro"/>
</dbReference>
<evidence type="ECO:0000256" key="4">
    <source>
        <dbReference type="ARBA" id="ARBA00022723"/>
    </source>
</evidence>
<keyword evidence="3" id="KW-0963">Cytoplasm</keyword>
<dbReference type="RefSeq" id="WP_028310346.1">
    <property type="nucleotide sequence ID" value="NZ_AXWS01000007.1"/>
</dbReference>
<keyword evidence="6" id="KW-0119">Carbohydrate metabolism</keyword>
<organism evidence="8 9">
    <name type="scientific">Derxia gummosa DSM 723</name>
    <dbReference type="NCBI Taxonomy" id="1121388"/>
    <lineage>
        <taxon>Bacteria</taxon>
        <taxon>Pseudomonadati</taxon>
        <taxon>Pseudomonadota</taxon>
        <taxon>Betaproteobacteria</taxon>
        <taxon>Burkholderiales</taxon>
        <taxon>Alcaligenaceae</taxon>
        <taxon>Derxia</taxon>
    </lineage>
</organism>
<keyword evidence="8" id="KW-1185">Reference proteome</keyword>
<proteinExistence type="inferred from homology"/>
<dbReference type="GO" id="GO:0046872">
    <property type="term" value="F:metal ion binding"/>
    <property type="evidence" value="ECO:0007669"/>
    <property type="project" value="UniProtKB-KW"/>
</dbReference>
<comment type="similarity">
    <text evidence="2">Belongs to the GmhB family.</text>
</comment>
<dbReference type="InterPro" id="IPR006549">
    <property type="entry name" value="HAD-SF_hydro_IIIA"/>
</dbReference>
<dbReference type="InterPro" id="IPR023214">
    <property type="entry name" value="HAD_sf"/>
</dbReference>
<dbReference type="Pfam" id="PF13242">
    <property type="entry name" value="Hydrolase_like"/>
    <property type="match status" value="1"/>
</dbReference>
<evidence type="ECO:0000256" key="1">
    <source>
        <dbReference type="ARBA" id="ARBA00004496"/>
    </source>
</evidence>
<evidence type="ECO:0000313" key="8">
    <source>
        <dbReference type="Proteomes" id="UP000675920"/>
    </source>
</evidence>
<sequence>MTASTAAMPARGVTHPAVFLDKDGTLIENLPFNVDPARVRFAPGAAEALTLFGQLGWPVVVVSNQPGVALGRFESVALEVLGRRLAAMCAARGARLAAFAWCPHAPAADGSPACACRKPEPGLLLDAAARHGIDRAASWMVGDILDDIEAGRRAGLRTVLVDNGGETVWRDAPLRRPHHRVTDLHQAALVIARAVRAPRRDWPR</sequence>
<dbReference type="GO" id="GO:0005737">
    <property type="term" value="C:cytoplasm"/>
    <property type="evidence" value="ECO:0007669"/>
    <property type="project" value="UniProtKB-SubCell"/>
</dbReference>
<comment type="subcellular location">
    <subcellularLocation>
        <location evidence="1">Cytoplasm</location>
    </subcellularLocation>
</comment>
<dbReference type="InterPro" id="IPR036412">
    <property type="entry name" value="HAD-like_sf"/>
</dbReference>
<keyword evidence="5" id="KW-0378">Hydrolase</keyword>
<dbReference type="SUPFAM" id="SSF56784">
    <property type="entry name" value="HAD-like"/>
    <property type="match status" value="1"/>
</dbReference>
<reference evidence="9" key="2">
    <citation type="journal article" date="2006" name="J. Mol. Biol.">
        <title>Evolutionary genomics of the HAD superfamily: understanding the structural adaptations and catalytic diversity in a superfamily of phosphoesterases and allied enzymes.</title>
        <authorList>
            <person name="Burroughs A.M."/>
            <person name="Allen K.N."/>
            <person name="Dunaway-Mariano D."/>
            <person name="Aravind L."/>
        </authorList>
    </citation>
    <scope>NUCLEOTIDE SEQUENCE</scope>
</reference>
<evidence type="ECO:0000256" key="5">
    <source>
        <dbReference type="ARBA" id="ARBA00022801"/>
    </source>
</evidence>
<evidence type="ECO:0000256" key="6">
    <source>
        <dbReference type="ARBA" id="ARBA00023277"/>
    </source>
</evidence>
<dbReference type="PANTHER" id="PTHR42891">
    <property type="entry name" value="D-GLYCERO-BETA-D-MANNO-HEPTOSE-1,7-BISPHOSPHATE 7-PHOSPHATASE"/>
    <property type="match status" value="1"/>
</dbReference>
<name>A0A9U5CUC4_9BURK</name>
<dbReference type="CDD" id="cd07503">
    <property type="entry name" value="HAD_HisB-N"/>
    <property type="match status" value="1"/>
</dbReference>